<dbReference type="AlphaFoldDB" id="A0A087G3V6"/>
<dbReference type="EMBL" id="KL967644">
    <property type="protein sequence ID" value="KFK24558.1"/>
    <property type="molecule type" value="Genomic_DNA"/>
</dbReference>
<dbReference type="Gramene" id="KFK24558">
    <property type="protein sequence ID" value="KFK24558"/>
    <property type="gene ID" value="AALP_AAs48786U000100"/>
</dbReference>
<evidence type="ECO:0000256" key="1">
    <source>
        <dbReference type="ARBA" id="ARBA00004613"/>
    </source>
</evidence>
<sequence>ACSPGVTVGECITAMTDEEEEEKEGVEAVVRRILQQKKYLGYTAVRQNQATCNGKIAGNCLGAVSGGSTCTYYDRCKRSV</sequence>
<keyword evidence="8" id="KW-1185">Reference proteome</keyword>
<gene>
    <name evidence="7" type="ORF">AALP_AAs48786U000100</name>
</gene>
<evidence type="ECO:0000313" key="7">
    <source>
        <dbReference type="EMBL" id="KFK24558.1"/>
    </source>
</evidence>
<keyword evidence="4" id="KW-0372">Hormone</keyword>
<comment type="subcellular location">
    <subcellularLocation>
        <location evidence="1">Secreted</location>
    </subcellularLocation>
</comment>
<dbReference type="InterPro" id="IPR039252">
    <property type="entry name" value="RALFL27"/>
</dbReference>
<dbReference type="GO" id="GO:0005179">
    <property type="term" value="F:hormone activity"/>
    <property type="evidence" value="ECO:0007669"/>
    <property type="project" value="UniProtKB-KW"/>
</dbReference>
<protein>
    <submittedName>
        <fullName evidence="7">Uncharacterized protein</fullName>
    </submittedName>
</protein>
<evidence type="ECO:0000256" key="4">
    <source>
        <dbReference type="ARBA" id="ARBA00022702"/>
    </source>
</evidence>
<proteinExistence type="inferred from homology"/>
<organism evidence="7 8">
    <name type="scientific">Arabis alpina</name>
    <name type="common">Alpine rock-cress</name>
    <dbReference type="NCBI Taxonomy" id="50452"/>
    <lineage>
        <taxon>Eukaryota</taxon>
        <taxon>Viridiplantae</taxon>
        <taxon>Streptophyta</taxon>
        <taxon>Embryophyta</taxon>
        <taxon>Tracheophyta</taxon>
        <taxon>Spermatophyta</taxon>
        <taxon>Magnoliopsida</taxon>
        <taxon>eudicotyledons</taxon>
        <taxon>Gunneridae</taxon>
        <taxon>Pentapetalae</taxon>
        <taxon>rosids</taxon>
        <taxon>malvids</taxon>
        <taxon>Brassicales</taxon>
        <taxon>Brassicaceae</taxon>
        <taxon>Arabideae</taxon>
        <taxon>Arabis</taxon>
    </lineage>
</organism>
<evidence type="ECO:0000256" key="2">
    <source>
        <dbReference type="ARBA" id="ARBA00009178"/>
    </source>
</evidence>
<dbReference type="Proteomes" id="UP000029120">
    <property type="component" value="Unassembled WGS sequence"/>
</dbReference>
<evidence type="ECO:0000313" key="8">
    <source>
        <dbReference type="Proteomes" id="UP000029120"/>
    </source>
</evidence>
<dbReference type="GO" id="GO:0040008">
    <property type="term" value="P:regulation of growth"/>
    <property type="evidence" value="ECO:0007669"/>
    <property type="project" value="UniProtKB-ARBA"/>
</dbReference>
<evidence type="ECO:0000256" key="5">
    <source>
        <dbReference type="ARBA" id="ARBA00022729"/>
    </source>
</evidence>
<dbReference type="Pfam" id="PF05498">
    <property type="entry name" value="RALF"/>
    <property type="match status" value="1"/>
</dbReference>
<dbReference type="PANTHER" id="PTHR39112">
    <property type="entry name" value="PROTEIN RALF-LIKE 27-RELATED"/>
    <property type="match status" value="1"/>
</dbReference>
<evidence type="ECO:0000256" key="3">
    <source>
        <dbReference type="ARBA" id="ARBA00022525"/>
    </source>
</evidence>
<dbReference type="OrthoDB" id="1106388at2759"/>
<name>A0A087G3V6_ARAAL</name>
<feature type="non-terminal residue" evidence="7">
    <location>
        <position position="1"/>
    </location>
</feature>
<dbReference type="InterPro" id="IPR008801">
    <property type="entry name" value="RALF"/>
</dbReference>
<comment type="similarity">
    <text evidence="2">Belongs to the plant rapid alkalinization factor (RALF) family.</text>
</comment>
<keyword evidence="5" id="KW-0732">Signal</keyword>
<evidence type="ECO:0000256" key="6">
    <source>
        <dbReference type="ARBA" id="ARBA00023157"/>
    </source>
</evidence>
<keyword evidence="3" id="KW-0964">Secreted</keyword>
<keyword evidence="6" id="KW-1015">Disulfide bond</keyword>
<dbReference type="GO" id="GO:0005576">
    <property type="term" value="C:extracellular region"/>
    <property type="evidence" value="ECO:0007669"/>
    <property type="project" value="UniProtKB-SubCell"/>
</dbReference>
<reference evidence="8" key="1">
    <citation type="journal article" date="2015" name="Nat. Plants">
        <title>Genome expansion of Arabis alpina linked with retrotransposition and reduced symmetric DNA methylation.</title>
        <authorList>
            <person name="Willing E.M."/>
            <person name="Rawat V."/>
            <person name="Mandakova T."/>
            <person name="Maumus F."/>
            <person name="James G.V."/>
            <person name="Nordstroem K.J."/>
            <person name="Becker C."/>
            <person name="Warthmann N."/>
            <person name="Chica C."/>
            <person name="Szarzynska B."/>
            <person name="Zytnicki M."/>
            <person name="Albani M.C."/>
            <person name="Kiefer C."/>
            <person name="Bergonzi S."/>
            <person name="Castaings L."/>
            <person name="Mateos J.L."/>
            <person name="Berns M.C."/>
            <person name="Bujdoso N."/>
            <person name="Piofczyk T."/>
            <person name="de Lorenzo L."/>
            <person name="Barrero-Sicilia C."/>
            <person name="Mateos I."/>
            <person name="Piednoel M."/>
            <person name="Hagmann J."/>
            <person name="Chen-Min-Tao R."/>
            <person name="Iglesias-Fernandez R."/>
            <person name="Schuster S.C."/>
            <person name="Alonso-Blanco C."/>
            <person name="Roudier F."/>
            <person name="Carbonero P."/>
            <person name="Paz-Ares J."/>
            <person name="Davis S.J."/>
            <person name="Pecinka A."/>
            <person name="Quesneville H."/>
            <person name="Colot V."/>
            <person name="Lysak M.A."/>
            <person name="Weigel D."/>
            <person name="Coupland G."/>
            <person name="Schneeberger K."/>
        </authorList>
    </citation>
    <scope>NUCLEOTIDE SEQUENCE [LARGE SCALE GENOMIC DNA]</scope>
    <source>
        <strain evidence="8">cv. Pajares</strain>
    </source>
</reference>
<dbReference type="PANTHER" id="PTHR39112:SF1">
    <property type="entry name" value="PROTEIN RALF-LIKE 27"/>
    <property type="match status" value="1"/>
</dbReference>
<accession>A0A087G3V6</accession>